<evidence type="ECO:0000313" key="2">
    <source>
        <dbReference type="EMBL" id="EDL77016.1"/>
    </source>
</evidence>
<feature type="region of interest" description="Disordered" evidence="1">
    <location>
        <begin position="1"/>
        <end position="23"/>
    </location>
</feature>
<accession>A6I3L2</accession>
<evidence type="ECO:0000313" key="3">
    <source>
        <dbReference type="Proteomes" id="UP000234681"/>
    </source>
</evidence>
<gene>
    <name evidence="2" type="ORF">rCG_26047</name>
</gene>
<organism evidence="2 3">
    <name type="scientific">Rattus norvegicus</name>
    <name type="common">Rat</name>
    <dbReference type="NCBI Taxonomy" id="10116"/>
    <lineage>
        <taxon>Eukaryota</taxon>
        <taxon>Metazoa</taxon>
        <taxon>Chordata</taxon>
        <taxon>Craniata</taxon>
        <taxon>Vertebrata</taxon>
        <taxon>Euteleostomi</taxon>
        <taxon>Mammalia</taxon>
        <taxon>Eutheria</taxon>
        <taxon>Euarchontoglires</taxon>
        <taxon>Glires</taxon>
        <taxon>Rodentia</taxon>
        <taxon>Myomorpha</taxon>
        <taxon>Muroidea</taxon>
        <taxon>Muridae</taxon>
        <taxon>Murinae</taxon>
        <taxon>Rattus</taxon>
    </lineage>
</organism>
<name>A6I3L2_RAT</name>
<proteinExistence type="predicted"/>
<sequence>MSHARGSASIINQRGNWRAAPAPPPYLSLPAIRSAPEPSPCLPRWGTTSSLRDLWPKLLALWYPALTLRGQVQKTAQGSNTSPHPRNNSQL</sequence>
<dbReference type="Proteomes" id="UP000234681">
    <property type="component" value="Chromosome 8"/>
</dbReference>
<reference evidence="2 3" key="1">
    <citation type="submission" date="2005-09" db="EMBL/GenBank/DDBJ databases">
        <authorList>
            <person name="Mural R.J."/>
            <person name="Li P.W."/>
            <person name="Adams M.D."/>
            <person name="Amanatides P.G."/>
            <person name="Baden-Tillson H."/>
            <person name="Barnstead M."/>
            <person name="Chin S.H."/>
            <person name="Dew I."/>
            <person name="Evans C.A."/>
            <person name="Ferriera S."/>
            <person name="Flanigan M."/>
            <person name="Fosler C."/>
            <person name="Glodek A."/>
            <person name="Gu Z."/>
            <person name="Holt R.A."/>
            <person name="Jennings D."/>
            <person name="Kraft C.L."/>
            <person name="Lu F."/>
            <person name="Nguyen T."/>
            <person name="Nusskern D.R."/>
            <person name="Pfannkoch C.M."/>
            <person name="Sitter C."/>
            <person name="Sutton G.G."/>
            <person name="Venter J.C."/>
            <person name="Wang Z."/>
            <person name="Woodage T."/>
            <person name="Zheng X.H."/>
            <person name="Zhong F."/>
        </authorList>
    </citation>
    <scope>NUCLEOTIDE SEQUENCE [LARGE SCALE GENOMIC DNA]</scope>
    <source>
        <strain>BN</strain>
        <strain evidence="3">Sprague-Dawley</strain>
    </source>
</reference>
<protein>
    <submittedName>
        <fullName evidence="2">RCG26047, isoform CRA_b</fullName>
    </submittedName>
</protein>
<evidence type="ECO:0000256" key="1">
    <source>
        <dbReference type="SAM" id="MobiDB-lite"/>
    </source>
</evidence>
<dbReference type="AlphaFoldDB" id="A6I3L2"/>
<dbReference type="EMBL" id="CH473954">
    <property type="protein sequence ID" value="EDL77016.1"/>
    <property type="molecule type" value="Genomic_DNA"/>
</dbReference>